<name>A0ABQ1GAZ9_9GAMM</name>
<organism evidence="1 2">
    <name type="scientific">Dyella nitratireducens</name>
    <dbReference type="NCBI Taxonomy" id="1849580"/>
    <lineage>
        <taxon>Bacteria</taxon>
        <taxon>Pseudomonadati</taxon>
        <taxon>Pseudomonadota</taxon>
        <taxon>Gammaproteobacteria</taxon>
        <taxon>Lysobacterales</taxon>
        <taxon>Rhodanobacteraceae</taxon>
        <taxon>Dyella</taxon>
    </lineage>
</organism>
<dbReference type="EMBL" id="BMJA01000002">
    <property type="protein sequence ID" value="GGA40166.1"/>
    <property type="molecule type" value="Genomic_DNA"/>
</dbReference>
<dbReference type="RefSeq" id="WP_284358132.1">
    <property type="nucleotide sequence ID" value="NZ_BSNP01000001.1"/>
</dbReference>
<accession>A0ABQ1GAZ9</accession>
<comment type="caution">
    <text evidence="1">The sequence shown here is derived from an EMBL/GenBank/DDBJ whole genome shotgun (WGS) entry which is preliminary data.</text>
</comment>
<proteinExistence type="predicted"/>
<dbReference type="Proteomes" id="UP000620046">
    <property type="component" value="Unassembled WGS sequence"/>
</dbReference>
<reference evidence="2" key="1">
    <citation type="journal article" date="2019" name="Int. J. Syst. Evol. Microbiol.">
        <title>The Global Catalogue of Microorganisms (GCM) 10K type strain sequencing project: providing services to taxonomists for standard genome sequencing and annotation.</title>
        <authorList>
            <consortium name="The Broad Institute Genomics Platform"/>
            <consortium name="The Broad Institute Genome Sequencing Center for Infectious Disease"/>
            <person name="Wu L."/>
            <person name="Ma J."/>
        </authorList>
    </citation>
    <scope>NUCLEOTIDE SEQUENCE [LARGE SCALE GENOMIC DNA]</scope>
    <source>
        <strain evidence="2">CGMCC 1.15439</strain>
    </source>
</reference>
<evidence type="ECO:0000313" key="1">
    <source>
        <dbReference type="EMBL" id="GGA40166.1"/>
    </source>
</evidence>
<keyword evidence="2" id="KW-1185">Reference proteome</keyword>
<sequence>MSTIEAANGMVDYTRDGGLYFAFVESIDELNGDALKERDDMPDYWRNILDRRDDDSLQFPTHGIWLDCVRYDYFSSITWRGDVCRRNEDEDAVLRRKQLIELDANQFAVILLLMNHADGSRALESFQEGSWHEIQLRQLHGLPVVAASDFDVAAVQACRLEWRYEVERQQRDVLHNVFNLEFLPDARWGGRGGEPWRPLSLPPSKDMGLYDLPYHMLKG</sequence>
<evidence type="ECO:0000313" key="2">
    <source>
        <dbReference type="Proteomes" id="UP000620046"/>
    </source>
</evidence>
<gene>
    <name evidence="1" type="ORF">GCM10010981_31780</name>
</gene>
<protein>
    <submittedName>
        <fullName evidence="1">Uncharacterized protein</fullName>
    </submittedName>
</protein>